<dbReference type="OrthoDB" id="4557830at2"/>
<name>A0A366LNK3_9ACTN</name>
<accession>A0A366LNK3</accession>
<feature type="transmembrane region" description="Helical" evidence="1">
    <location>
        <begin position="12"/>
        <end position="31"/>
    </location>
</feature>
<dbReference type="InterPro" id="IPR021214">
    <property type="entry name" value="DUF2568"/>
</dbReference>
<organism evidence="2 3">
    <name type="scientific">Spongiactinospora rosea</name>
    <dbReference type="NCBI Taxonomy" id="2248750"/>
    <lineage>
        <taxon>Bacteria</taxon>
        <taxon>Bacillati</taxon>
        <taxon>Actinomycetota</taxon>
        <taxon>Actinomycetes</taxon>
        <taxon>Streptosporangiales</taxon>
        <taxon>Streptosporangiaceae</taxon>
        <taxon>Spongiactinospora</taxon>
    </lineage>
</organism>
<feature type="transmembrane region" description="Helical" evidence="1">
    <location>
        <begin position="78"/>
        <end position="95"/>
    </location>
</feature>
<dbReference type="Proteomes" id="UP000253303">
    <property type="component" value="Unassembled WGS sequence"/>
</dbReference>
<comment type="caution">
    <text evidence="2">The sequence shown here is derived from an EMBL/GenBank/DDBJ whole genome shotgun (WGS) entry which is preliminary data.</text>
</comment>
<protein>
    <recommendedName>
        <fullName evidence="4">DUF2568 domain-containing protein</fullName>
    </recommendedName>
</protein>
<evidence type="ECO:0000256" key="1">
    <source>
        <dbReference type="SAM" id="Phobius"/>
    </source>
</evidence>
<evidence type="ECO:0000313" key="3">
    <source>
        <dbReference type="Proteomes" id="UP000253303"/>
    </source>
</evidence>
<evidence type="ECO:0008006" key="4">
    <source>
        <dbReference type="Google" id="ProtNLM"/>
    </source>
</evidence>
<keyword evidence="1" id="KW-0472">Membrane</keyword>
<keyword evidence="3" id="KW-1185">Reference proteome</keyword>
<keyword evidence="1" id="KW-0812">Transmembrane</keyword>
<feature type="transmembrane region" description="Helical" evidence="1">
    <location>
        <begin position="38"/>
        <end position="58"/>
    </location>
</feature>
<gene>
    <name evidence="2" type="ORF">DP939_34490</name>
</gene>
<dbReference type="AlphaFoldDB" id="A0A366LNK3"/>
<sequence length="127" mass="14057">MMTGLAYHPVLLVLRFGFELFALAGFAIWAWRRTPGPLLRFLTAIALPVAVGWAWGAFAVPGDESRSGETDFDTPGPIRLLLELAVFFGAAFGYYRVGLRRIAVGFAVLLAVYHVAAFDRIIWLLQN</sequence>
<evidence type="ECO:0000313" key="2">
    <source>
        <dbReference type="EMBL" id="RBQ15491.1"/>
    </source>
</evidence>
<reference evidence="2 3" key="1">
    <citation type="submission" date="2018-06" db="EMBL/GenBank/DDBJ databases">
        <title>Sphaerisporangium craniellae sp. nov., isolated from a marine sponge in the South China Sea.</title>
        <authorList>
            <person name="Li L."/>
        </authorList>
    </citation>
    <scope>NUCLEOTIDE SEQUENCE [LARGE SCALE GENOMIC DNA]</scope>
    <source>
        <strain evidence="2 3">LHW63015</strain>
    </source>
</reference>
<keyword evidence="1" id="KW-1133">Transmembrane helix</keyword>
<proteinExistence type="predicted"/>
<feature type="transmembrane region" description="Helical" evidence="1">
    <location>
        <begin position="102"/>
        <end position="125"/>
    </location>
</feature>
<dbReference type="EMBL" id="QMEY01000022">
    <property type="protein sequence ID" value="RBQ15491.1"/>
    <property type="molecule type" value="Genomic_DNA"/>
</dbReference>
<dbReference type="Pfam" id="PF10823">
    <property type="entry name" value="DUF2568"/>
    <property type="match status" value="1"/>
</dbReference>